<evidence type="ECO:0000256" key="1">
    <source>
        <dbReference type="SAM" id="MobiDB-lite"/>
    </source>
</evidence>
<proteinExistence type="predicted"/>
<keyword evidence="3" id="KW-1185">Reference proteome</keyword>
<evidence type="ECO:0000313" key="3">
    <source>
        <dbReference type="Proteomes" id="UP000825935"/>
    </source>
</evidence>
<dbReference type="Proteomes" id="UP000825935">
    <property type="component" value="Chromosome 36"/>
</dbReference>
<sequence>MAGITPDINYVLAGATACPSLTSIAVHSNLSTCPTSSEDEVCVLLLPTSYRVSSPPPRSETRTEKGSLLIPISVAPTVDPTKPTLAKLPNISSFSGPCLLRFRKNGLALTLPKREERYGEAYQPLDHNSGRKPLEQHSMPYPQCL</sequence>
<feature type="region of interest" description="Disordered" evidence="1">
    <location>
        <begin position="121"/>
        <end position="145"/>
    </location>
</feature>
<organism evidence="2 3">
    <name type="scientific">Ceratopteris richardii</name>
    <name type="common">Triangle waterfern</name>
    <dbReference type="NCBI Taxonomy" id="49495"/>
    <lineage>
        <taxon>Eukaryota</taxon>
        <taxon>Viridiplantae</taxon>
        <taxon>Streptophyta</taxon>
        <taxon>Embryophyta</taxon>
        <taxon>Tracheophyta</taxon>
        <taxon>Polypodiopsida</taxon>
        <taxon>Polypodiidae</taxon>
        <taxon>Polypodiales</taxon>
        <taxon>Pteridineae</taxon>
        <taxon>Pteridaceae</taxon>
        <taxon>Parkerioideae</taxon>
        <taxon>Ceratopteris</taxon>
    </lineage>
</organism>
<gene>
    <name evidence="2" type="ORF">KP509_36G021100</name>
</gene>
<dbReference type="EMBL" id="CM035441">
    <property type="protein sequence ID" value="KAH7280931.1"/>
    <property type="molecule type" value="Genomic_DNA"/>
</dbReference>
<reference evidence="2" key="1">
    <citation type="submission" date="2021-08" db="EMBL/GenBank/DDBJ databases">
        <title>WGS assembly of Ceratopteris richardii.</title>
        <authorList>
            <person name="Marchant D.B."/>
            <person name="Chen G."/>
            <person name="Jenkins J."/>
            <person name="Shu S."/>
            <person name="Leebens-Mack J."/>
            <person name="Grimwood J."/>
            <person name="Schmutz J."/>
            <person name="Soltis P."/>
            <person name="Soltis D."/>
            <person name="Chen Z.-H."/>
        </authorList>
    </citation>
    <scope>NUCLEOTIDE SEQUENCE</scope>
    <source>
        <strain evidence="2">Whitten #5841</strain>
        <tissue evidence="2">Leaf</tissue>
    </source>
</reference>
<name>A0A8T2QCI7_CERRI</name>
<accession>A0A8T2QCI7</accession>
<dbReference type="AlphaFoldDB" id="A0A8T2QCI7"/>
<comment type="caution">
    <text evidence="2">The sequence shown here is derived from an EMBL/GenBank/DDBJ whole genome shotgun (WGS) entry which is preliminary data.</text>
</comment>
<evidence type="ECO:0000313" key="2">
    <source>
        <dbReference type="EMBL" id="KAH7280931.1"/>
    </source>
</evidence>
<protein>
    <submittedName>
        <fullName evidence="2">Uncharacterized protein</fullName>
    </submittedName>
</protein>